<dbReference type="GO" id="GO:0071944">
    <property type="term" value="C:cell periphery"/>
    <property type="evidence" value="ECO:0007669"/>
    <property type="project" value="TreeGrafter"/>
</dbReference>
<sequence length="361" mass="41295">MTTVTPLSSDSSRAELPQSHAEVSGARRRAPRTLPPWLDSYEERYGSPTDDQLRVLEQPPPLAFRPQHNNAPSELSRRMSRDGYVYENNGLVEAKKTAKDKLLHMMKRKNGAERGRRWDHLRSAEPVIVHRYARTSPNNPWMSFVQSSQYGHIPNEESEVVDVDMLEKLQPNFNSPVDIPRTIDLTRTRRTRTRALYERVWQTILRHPLVPLAFRLTVLLTSIMALALSGRIFEIETRERNNNTSERTQSIVAIIVDTLAIPYIGYMTWDEYTGKPLGLRSVTQKISLVLMDLFFIIFKSASTALAFEALVFHNSKDIQVRQYSQALTAFQTVGLISWTATFAVNVFRLVQRLGGGEDDRP</sequence>
<keyword evidence="2" id="KW-0812">Transmembrane</keyword>
<dbReference type="PANTHER" id="PTHR36819">
    <property type="entry name" value="REGULATOR OF PHOSPHOLIPASE D SRF1"/>
    <property type="match status" value="1"/>
</dbReference>
<protein>
    <recommendedName>
        <fullName evidence="5">Regulator of phospholipase D SRF1</fullName>
    </recommendedName>
</protein>
<evidence type="ECO:0000313" key="4">
    <source>
        <dbReference type="Proteomes" id="UP001283341"/>
    </source>
</evidence>
<proteinExistence type="predicted"/>
<keyword evidence="2" id="KW-1133">Transmembrane helix</keyword>
<gene>
    <name evidence="3" type="ORF">B0H66DRAFT_582568</name>
</gene>
<evidence type="ECO:0008006" key="5">
    <source>
        <dbReference type="Google" id="ProtNLM"/>
    </source>
</evidence>
<keyword evidence="4" id="KW-1185">Reference proteome</keyword>
<feature type="transmembrane region" description="Helical" evidence="2">
    <location>
        <begin position="251"/>
        <end position="269"/>
    </location>
</feature>
<evidence type="ECO:0000256" key="2">
    <source>
        <dbReference type="SAM" id="Phobius"/>
    </source>
</evidence>
<feature type="region of interest" description="Disordered" evidence="1">
    <location>
        <begin position="1"/>
        <end position="45"/>
    </location>
</feature>
<accession>A0AAE0I695</accession>
<dbReference type="AlphaFoldDB" id="A0AAE0I695"/>
<dbReference type="InterPro" id="IPR037737">
    <property type="entry name" value="Srf1"/>
</dbReference>
<dbReference type="GO" id="GO:0000324">
    <property type="term" value="C:fungal-type vacuole"/>
    <property type="evidence" value="ECO:0007669"/>
    <property type="project" value="TreeGrafter"/>
</dbReference>
<comment type="caution">
    <text evidence="3">The sequence shown here is derived from an EMBL/GenBank/DDBJ whole genome shotgun (WGS) entry which is preliminary data.</text>
</comment>
<evidence type="ECO:0000313" key="3">
    <source>
        <dbReference type="EMBL" id="KAK3319256.1"/>
    </source>
</evidence>
<dbReference type="EMBL" id="JAUEDM010000004">
    <property type="protein sequence ID" value="KAK3319256.1"/>
    <property type="molecule type" value="Genomic_DNA"/>
</dbReference>
<name>A0AAE0I695_9PEZI</name>
<feature type="transmembrane region" description="Helical" evidence="2">
    <location>
        <begin position="289"/>
        <end position="312"/>
    </location>
</feature>
<keyword evidence="2" id="KW-0472">Membrane</keyword>
<evidence type="ECO:0000256" key="1">
    <source>
        <dbReference type="SAM" id="MobiDB-lite"/>
    </source>
</evidence>
<feature type="compositionally biased region" description="Polar residues" evidence="1">
    <location>
        <begin position="1"/>
        <end position="11"/>
    </location>
</feature>
<dbReference type="PANTHER" id="PTHR36819:SF1">
    <property type="entry name" value="REGULATOR OF PHOSPHOLIPASE D SRF1"/>
    <property type="match status" value="1"/>
</dbReference>
<reference evidence="3" key="1">
    <citation type="journal article" date="2023" name="Mol. Phylogenet. Evol.">
        <title>Genome-scale phylogeny and comparative genomics of the fungal order Sordariales.</title>
        <authorList>
            <person name="Hensen N."/>
            <person name="Bonometti L."/>
            <person name="Westerberg I."/>
            <person name="Brannstrom I.O."/>
            <person name="Guillou S."/>
            <person name="Cros-Aarteil S."/>
            <person name="Calhoun S."/>
            <person name="Haridas S."/>
            <person name="Kuo A."/>
            <person name="Mondo S."/>
            <person name="Pangilinan J."/>
            <person name="Riley R."/>
            <person name="LaButti K."/>
            <person name="Andreopoulos B."/>
            <person name="Lipzen A."/>
            <person name="Chen C."/>
            <person name="Yan M."/>
            <person name="Daum C."/>
            <person name="Ng V."/>
            <person name="Clum A."/>
            <person name="Steindorff A."/>
            <person name="Ohm R.A."/>
            <person name="Martin F."/>
            <person name="Silar P."/>
            <person name="Natvig D.O."/>
            <person name="Lalanne C."/>
            <person name="Gautier V."/>
            <person name="Ament-Velasquez S.L."/>
            <person name="Kruys A."/>
            <person name="Hutchinson M.I."/>
            <person name="Powell A.J."/>
            <person name="Barry K."/>
            <person name="Miller A.N."/>
            <person name="Grigoriev I.V."/>
            <person name="Debuchy R."/>
            <person name="Gladieux P."/>
            <person name="Hiltunen Thoren M."/>
            <person name="Johannesson H."/>
        </authorList>
    </citation>
    <scope>NUCLEOTIDE SEQUENCE</scope>
    <source>
        <strain evidence="3">CBS 118394</strain>
    </source>
</reference>
<dbReference type="Proteomes" id="UP001283341">
    <property type="component" value="Unassembled WGS sequence"/>
</dbReference>
<feature type="transmembrane region" description="Helical" evidence="2">
    <location>
        <begin position="212"/>
        <end position="230"/>
    </location>
</feature>
<organism evidence="3 4">
    <name type="scientific">Apodospora peruviana</name>
    <dbReference type="NCBI Taxonomy" id="516989"/>
    <lineage>
        <taxon>Eukaryota</taxon>
        <taxon>Fungi</taxon>
        <taxon>Dikarya</taxon>
        <taxon>Ascomycota</taxon>
        <taxon>Pezizomycotina</taxon>
        <taxon>Sordariomycetes</taxon>
        <taxon>Sordariomycetidae</taxon>
        <taxon>Sordariales</taxon>
        <taxon>Lasiosphaeriaceae</taxon>
        <taxon>Apodospora</taxon>
    </lineage>
</organism>
<reference evidence="3" key="2">
    <citation type="submission" date="2023-06" db="EMBL/GenBank/DDBJ databases">
        <authorList>
            <consortium name="Lawrence Berkeley National Laboratory"/>
            <person name="Haridas S."/>
            <person name="Hensen N."/>
            <person name="Bonometti L."/>
            <person name="Westerberg I."/>
            <person name="Brannstrom I.O."/>
            <person name="Guillou S."/>
            <person name="Cros-Aarteil S."/>
            <person name="Calhoun S."/>
            <person name="Kuo A."/>
            <person name="Mondo S."/>
            <person name="Pangilinan J."/>
            <person name="Riley R."/>
            <person name="Labutti K."/>
            <person name="Andreopoulos B."/>
            <person name="Lipzen A."/>
            <person name="Chen C."/>
            <person name="Yanf M."/>
            <person name="Daum C."/>
            <person name="Ng V."/>
            <person name="Clum A."/>
            <person name="Steindorff A."/>
            <person name="Ohm R."/>
            <person name="Martin F."/>
            <person name="Silar P."/>
            <person name="Natvig D."/>
            <person name="Lalanne C."/>
            <person name="Gautier V."/>
            <person name="Ament-Velasquez S.L."/>
            <person name="Kruys A."/>
            <person name="Hutchinson M.I."/>
            <person name="Powell A.J."/>
            <person name="Barry K."/>
            <person name="Miller A.N."/>
            <person name="Grigoriev I.V."/>
            <person name="Debuchy R."/>
            <person name="Gladieux P."/>
            <person name="Thoren M.H."/>
            <person name="Johannesson H."/>
        </authorList>
    </citation>
    <scope>NUCLEOTIDE SEQUENCE</scope>
    <source>
        <strain evidence="3">CBS 118394</strain>
    </source>
</reference>